<proteinExistence type="predicted"/>
<keyword evidence="3" id="KW-0575">Peroxidase</keyword>
<dbReference type="SUPFAM" id="SSF48113">
    <property type="entry name" value="Heme-dependent peroxidases"/>
    <property type="match status" value="1"/>
</dbReference>
<dbReference type="Gene3D" id="1.10.640.10">
    <property type="entry name" value="Haem peroxidase domain superfamily, animal type"/>
    <property type="match status" value="1"/>
</dbReference>
<comment type="subcellular location">
    <subcellularLocation>
        <location evidence="1">Secreted</location>
    </subcellularLocation>
</comment>
<dbReference type="PANTHER" id="PTHR11475">
    <property type="entry name" value="OXIDASE/PEROXIDASE"/>
    <property type="match status" value="1"/>
</dbReference>
<keyword evidence="3" id="KW-0560">Oxidoreductase</keyword>
<keyword evidence="2" id="KW-0964">Secreted</keyword>
<dbReference type="FunFam" id="1.10.640.10:FF:000003">
    <property type="entry name" value="chorion peroxidase"/>
    <property type="match status" value="1"/>
</dbReference>
<dbReference type="Pfam" id="PF03098">
    <property type="entry name" value="An_peroxidase"/>
    <property type="match status" value="1"/>
</dbReference>
<dbReference type="GO" id="GO:0004601">
    <property type="term" value="F:peroxidase activity"/>
    <property type="evidence" value="ECO:0007669"/>
    <property type="project" value="UniProtKB-KW"/>
</dbReference>
<evidence type="ECO:0000313" key="6">
    <source>
        <dbReference type="EMBL" id="KAK2721110.1"/>
    </source>
</evidence>
<name>A0AA88LGT6_ARTSF</name>
<keyword evidence="5" id="KW-0479">Metal-binding</keyword>
<dbReference type="GO" id="GO:0005576">
    <property type="term" value="C:extracellular region"/>
    <property type="evidence" value="ECO:0007669"/>
    <property type="project" value="UniProtKB-SubCell"/>
</dbReference>
<evidence type="ECO:0000256" key="3">
    <source>
        <dbReference type="ARBA" id="ARBA00022559"/>
    </source>
</evidence>
<dbReference type="InterPro" id="IPR010255">
    <property type="entry name" value="Haem_peroxidase_sf"/>
</dbReference>
<evidence type="ECO:0000256" key="5">
    <source>
        <dbReference type="PIRSR" id="PIRSR619791-2"/>
    </source>
</evidence>
<dbReference type="AlphaFoldDB" id="A0AA88LGT6"/>
<keyword evidence="4" id="KW-0732">Signal</keyword>
<accession>A0AA88LGT6</accession>
<protein>
    <recommendedName>
        <fullName evidence="8">Chorion peroxidase</fullName>
    </recommendedName>
</protein>
<dbReference type="GO" id="GO:0020037">
    <property type="term" value="F:heme binding"/>
    <property type="evidence" value="ECO:0007669"/>
    <property type="project" value="InterPro"/>
</dbReference>
<dbReference type="PANTHER" id="PTHR11475:SF106">
    <property type="entry name" value="CURLY SU"/>
    <property type="match status" value="1"/>
</dbReference>
<keyword evidence="5" id="KW-0349">Heme</keyword>
<feature type="binding site" description="axial binding residue" evidence="5">
    <location>
        <position position="499"/>
    </location>
    <ligand>
        <name>heme b</name>
        <dbReference type="ChEBI" id="CHEBI:60344"/>
    </ligand>
    <ligandPart>
        <name>Fe</name>
        <dbReference type="ChEBI" id="CHEBI:18248"/>
    </ligandPart>
</feature>
<dbReference type="PRINTS" id="PR00457">
    <property type="entry name" value="ANPEROXIDASE"/>
</dbReference>
<keyword evidence="5" id="KW-0408">Iron</keyword>
<dbReference type="CDD" id="cd09823">
    <property type="entry name" value="peroxinectin_like"/>
    <property type="match status" value="1"/>
</dbReference>
<dbReference type="GO" id="GO:0006979">
    <property type="term" value="P:response to oxidative stress"/>
    <property type="evidence" value="ECO:0007669"/>
    <property type="project" value="InterPro"/>
</dbReference>
<comment type="caution">
    <text evidence="6">The sequence shown here is derived from an EMBL/GenBank/DDBJ whole genome shotgun (WGS) entry which is preliminary data.</text>
</comment>
<dbReference type="InterPro" id="IPR019791">
    <property type="entry name" value="Haem_peroxidase_animal"/>
</dbReference>
<dbReference type="PROSITE" id="PS50292">
    <property type="entry name" value="PEROXIDASE_3"/>
    <property type="match status" value="1"/>
</dbReference>
<keyword evidence="7" id="KW-1185">Reference proteome</keyword>
<gene>
    <name evidence="6" type="ORF">QYM36_003402</name>
</gene>
<evidence type="ECO:0008006" key="8">
    <source>
        <dbReference type="Google" id="ProtNLM"/>
    </source>
</evidence>
<dbReference type="InterPro" id="IPR037120">
    <property type="entry name" value="Haem_peroxidase_sf_animal"/>
</dbReference>
<evidence type="ECO:0000256" key="2">
    <source>
        <dbReference type="ARBA" id="ARBA00022525"/>
    </source>
</evidence>
<dbReference type="GO" id="GO:0046872">
    <property type="term" value="F:metal ion binding"/>
    <property type="evidence" value="ECO:0007669"/>
    <property type="project" value="UniProtKB-KW"/>
</dbReference>
<sequence length="667" mass="75987">MVQWLLWEIRGNGLPDPGGHSFSNYSYVSLHPGRKKAPRSPSYDKYYHNDYNAYSEGKDCAVFVQKKDPYLTLNSFEGSNGVCITYADVNSAFYKARERLGYESPRKNSFETQEINQLAQVIEETTRILAHEYSLTNDAIYYALPMIDTSKTIIDKYCPDFLKSSNCEVKRYREYNSGCNNLEMSHWGSALAPFRRLIPPQYADGISKPRVAKDGSPLPSPRIVSNTIHTDIGLHDHLVTTFEIAWGQITDHDFSLTGESKDPETKMDPVCCGHGRKHPACFPIEIPYDDPFYSKFGKTCHEFARSTASLKYQCKLGPRSQIDEITSVIDMNFAYGSSKGRADRLRLFEGGLMKTLPVFRKYGLKDLLPIRLKTPDDGCIRPAKDVYCFQAGDNRVNEQLVLSGLHLIMLREHNRAAKELSKINPHWDDERLFQETRHIMSAVNQHITYNEYLPVTLGREVMEKWGLVLEKKDYFYGYDPKVNPSATNAFITSAFRFGHSLLPTAVERWSVKHRYIGSQRLSQMLRQPFDLYKPGYVDQYLMGLANQVAQAMDDFVTSEVTNHLFQDPAKKFGLDLAAINMQRGRDHGVPGFNFYREFCGLPKAQTWYDFVGVFSNETLYKYMSIYKHPDDIDLWSGGVSELSAPGKLVGPTFSCIIAGTIPCSSVW</sequence>
<reference evidence="6" key="1">
    <citation type="submission" date="2023-07" db="EMBL/GenBank/DDBJ databases">
        <title>Chromosome-level genome assembly of Artemia franciscana.</title>
        <authorList>
            <person name="Jo E."/>
        </authorList>
    </citation>
    <scope>NUCLEOTIDE SEQUENCE</scope>
    <source>
        <tissue evidence="6">Whole body</tissue>
    </source>
</reference>
<organism evidence="6 7">
    <name type="scientific">Artemia franciscana</name>
    <name type="common">Brine shrimp</name>
    <name type="synonym">Artemia sanfranciscana</name>
    <dbReference type="NCBI Taxonomy" id="6661"/>
    <lineage>
        <taxon>Eukaryota</taxon>
        <taxon>Metazoa</taxon>
        <taxon>Ecdysozoa</taxon>
        <taxon>Arthropoda</taxon>
        <taxon>Crustacea</taxon>
        <taxon>Branchiopoda</taxon>
        <taxon>Anostraca</taxon>
        <taxon>Artemiidae</taxon>
        <taxon>Artemia</taxon>
    </lineage>
</organism>
<evidence type="ECO:0000256" key="1">
    <source>
        <dbReference type="ARBA" id="ARBA00004613"/>
    </source>
</evidence>
<evidence type="ECO:0000313" key="7">
    <source>
        <dbReference type="Proteomes" id="UP001187531"/>
    </source>
</evidence>
<dbReference type="Proteomes" id="UP001187531">
    <property type="component" value="Unassembled WGS sequence"/>
</dbReference>
<evidence type="ECO:0000256" key="4">
    <source>
        <dbReference type="ARBA" id="ARBA00022729"/>
    </source>
</evidence>
<dbReference type="EMBL" id="JAVRJZ010000006">
    <property type="protein sequence ID" value="KAK2721110.1"/>
    <property type="molecule type" value="Genomic_DNA"/>
</dbReference>